<protein>
    <submittedName>
        <fullName evidence="3">Uncharacterized protein YyaL</fullName>
    </submittedName>
</protein>
<dbReference type="CDD" id="cd02955">
    <property type="entry name" value="SSP411"/>
    <property type="match status" value="1"/>
</dbReference>
<dbReference type="Gene3D" id="2.60.40.1250">
    <property type="entry name" value="Thiol:disulfide interchange protein DsbD, N-terminal domain"/>
    <property type="match status" value="1"/>
</dbReference>
<dbReference type="SUPFAM" id="SSF52833">
    <property type="entry name" value="Thioredoxin-like"/>
    <property type="match status" value="1"/>
</dbReference>
<dbReference type="AlphaFoldDB" id="A0A3B0S7L9"/>
<feature type="domain" description="Thiol:disulfide interchange protein DsbD N-terminal" evidence="2">
    <location>
        <begin position="639"/>
        <end position="753"/>
    </location>
</feature>
<evidence type="ECO:0000259" key="1">
    <source>
        <dbReference type="Pfam" id="PF03190"/>
    </source>
</evidence>
<proteinExistence type="predicted"/>
<dbReference type="Pfam" id="PF03190">
    <property type="entry name" value="Thioredox_DsbH"/>
    <property type="match status" value="1"/>
</dbReference>
<evidence type="ECO:0000259" key="2">
    <source>
        <dbReference type="Pfam" id="PF11412"/>
    </source>
</evidence>
<dbReference type="InterPro" id="IPR012341">
    <property type="entry name" value="6hp_glycosidase-like_sf"/>
</dbReference>
<evidence type="ECO:0000313" key="3">
    <source>
        <dbReference type="EMBL" id="VAV99912.1"/>
    </source>
</evidence>
<dbReference type="InterPro" id="IPR008928">
    <property type="entry name" value="6-hairpin_glycosidase_sf"/>
</dbReference>
<dbReference type="InterPro" id="IPR006311">
    <property type="entry name" value="TAT_signal"/>
</dbReference>
<dbReference type="InterPro" id="IPR028250">
    <property type="entry name" value="DsbDN"/>
</dbReference>
<dbReference type="Gene3D" id="3.40.30.10">
    <property type="entry name" value="Glutaredoxin"/>
    <property type="match status" value="1"/>
</dbReference>
<dbReference type="GO" id="GO:0005975">
    <property type="term" value="P:carbohydrate metabolic process"/>
    <property type="evidence" value="ECO:0007669"/>
    <property type="project" value="InterPro"/>
</dbReference>
<reference evidence="3" key="1">
    <citation type="submission" date="2018-06" db="EMBL/GenBank/DDBJ databases">
        <authorList>
            <person name="Zhirakovskaya E."/>
        </authorList>
    </citation>
    <scope>NUCLEOTIDE SEQUENCE</scope>
</reference>
<gene>
    <name evidence="3" type="ORF">MNBD_ALPHA08-2189</name>
</gene>
<dbReference type="InterPro" id="IPR036929">
    <property type="entry name" value="DsbDN_sf"/>
</dbReference>
<dbReference type="EMBL" id="UOEC01000167">
    <property type="protein sequence ID" value="VAV99912.1"/>
    <property type="molecule type" value="Genomic_DNA"/>
</dbReference>
<organism evidence="3">
    <name type="scientific">hydrothermal vent metagenome</name>
    <dbReference type="NCBI Taxonomy" id="652676"/>
    <lineage>
        <taxon>unclassified sequences</taxon>
        <taxon>metagenomes</taxon>
        <taxon>ecological metagenomes</taxon>
    </lineage>
</organism>
<accession>A0A3B0S7L9</accession>
<dbReference type="Pfam" id="PF11412">
    <property type="entry name" value="DsbD_N"/>
    <property type="match status" value="1"/>
</dbReference>
<feature type="domain" description="Spermatogenesis-associated protein 20-like TRX" evidence="1">
    <location>
        <begin position="47"/>
        <end position="201"/>
    </location>
</feature>
<dbReference type="Gene3D" id="1.50.10.10">
    <property type="match status" value="1"/>
</dbReference>
<name>A0A3B0S7L9_9ZZZZ</name>
<dbReference type="PANTHER" id="PTHR42899:SF1">
    <property type="entry name" value="SPERMATOGENESIS-ASSOCIATED PROTEIN 20"/>
    <property type="match status" value="1"/>
</dbReference>
<dbReference type="SUPFAM" id="SSF48208">
    <property type="entry name" value="Six-hairpin glycosidases"/>
    <property type="match status" value="1"/>
</dbReference>
<dbReference type="InterPro" id="IPR024705">
    <property type="entry name" value="Ssp411"/>
</dbReference>
<dbReference type="PANTHER" id="PTHR42899">
    <property type="entry name" value="SPERMATOGENESIS-ASSOCIATED PROTEIN 20"/>
    <property type="match status" value="1"/>
</dbReference>
<dbReference type="PROSITE" id="PS51318">
    <property type="entry name" value="TAT"/>
    <property type="match status" value="1"/>
</dbReference>
<dbReference type="InterPro" id="IPR036249">
    <property type="entry name" value="Thioredoxin-like_sf"/>
</dbReference>
<sequence>MRKTRFSLLSTAAVTAAVAVALTMFPPASFTAYAGDALIKYANQPLNALEKENSPYLKQHARDLVKWSSWNDETLARAKKSGKPIFISVGYSACHWCHVMQAESFNNAEIANLLNDQFIPILIDREQRPDLDEIYLLATEAISGRGGWPNNVFMTPDLKPYYGGIYFPPEEFSKLIGQIAVQWVANKPAVEKEATRIATILTNAFNSKTQAKELSEEVVEKAVAQIVEQYDTFTGGIGTVPKHFNTPTLAFLLQRAAKPGGEEAKEALVSTLMAISKGGVRDHLTGGFHRYAIDNNWRIPHFEKMLYDQAQLAEIFARTAILTDDPYLEKVARSTYDYVLADMTSPQGGFYSNRDADSEGEEGTFYLWSPEQLQKALGQEDADFLLENIGIISEGDFVGRVILHRDTNFDDSDKLRLDKIMAKLAIVRGQRIAPHRDEKIIASWNGLMVSSFAIAAQQFSDKRYGAAASKAAQFIWDNMRSPDGDLYRSYYDNQASVTSTLPDYANVAKAFIDVYDLTGQTKWLERAEQLADKIDEKFKDPDAGDYFFAKSTQGYARLKLRADAFLPSGNATALVVAEKLAKRSLDPKHSRRAETLLAALSGDAVADPVGGATALAAAGRFLRGDTGAMQYAARGRVKVTASLNDQRTLLKVRVKIAPEWHVNADKPFEEDFIPTRLSVRAKNGTEVQGSVTYPQLVSRKLGFQDKPLALFEKEFDLTFALPEPATKTVTSELVVQACNNQLCLLPETLTLQVTPKLTR</sequence>
<dbReference type="InterPro" id="IPR004879">
    <property type="entry name" value="Ssp411-like_TRX"/>
</dbReference>